<dbReference type="AlphaFoldDB" id="A0A2Z4UBR3"/>
<dbReference type="OrthoDB" id="9798746at2"/>
<dbReference type="Pfam" id="PF14393">
    <property type="entry name" value="DUF4422"/>
    <property type="match status" value="1"/>
</dbReference>
<dbReference type="Gene3D" id="3.90.550.10">
    <property type="entry name" value="Spore Coat Polysaccharide Biosynthesis Protein SpsA, Chain A"/>
    <property type="match status" value="1"/>
</dbReference>
<dbReference type="InterPro" id="IPR025536">
    <property type="entry name" value="DUF4422"/>
</dbReference>
<evidence type="ECO:0000259" key="1">
    <source>
        <dbReference type="Pfam" id="PF14393"/>
    </source>
</evidence>
<evidence type="ECO:0000313" key="2">
    <source>
        <dbReference type="EMBL" id="AWY98505.1"/>
    </source>
</evidence>
<evidence type="ECO:0000313" key="3">
    <source>
        <dbReference type="Proteomes" id="UP000250003"/>
    </source>
</evidence>
<dbReference type="InterPro" id="IPR029044">
    <property type="entry name" value="Nucleotide-diphossugar_trans"/>
</dbReference>
<reference evidence="3" key="1">
    <citation type="submission" date="2018-06" db="EMBL/GenBank/DDBJ databases">
        <title>Description of Blautia argi sp. nov., a new anaerobic isolated from dog feces.</title>
        <authorList>
            <person name="Chang Y.-H."/>
            <person name="Paek J."/>
            <person name="Shin Y."/>
        </authorList>
    </citation>
    <scope>NUCLEOTIDE SEQUENCE [LARGE SCALE GENOMIC DNA]</scope>
    <source>
        <strain evidence="3">KCTC 15426</strain>
    </source>
</reference>
<dbReference type="Proteomes" id="UP000250003">
    <property type="component" value="Chromosome"/>
</dbReference>
<sequence>MKMKNVKLLICYHKPATLFKDEIFTPIHVGRANARKKAAPGDKNYQWMLDNMIGDDTGENISDRNGCYNEMTSLYWAWKNYDKLGNPDYIGLMHYRRHFVFREDEKIVYNIENFDEESYLREINYSPEKVYNMLEGCDFITHIGKVINVYNHYIENHRQEDLDLAVDIMLEKYPEYKEITKEYFAGDYSNFCNMFIMNKKLFFQYCEWIFDILEEFEKRVDVSEKRFFISERLTGIFIAKLMADKSLKYKVLPISFIEDPVKIPIAMPVSREKLFQVGTTMTSILEAAKGYNQFQFYLLNDGHLEAHERQKFDEFEKKYSYCKIEFIDTDVKEEFYPLYVSEALSGINKCIYMSGNIVALQDLGEFYRICSTDDYYAVGTSLKDYDVKAQKKELSSYILVLNCGRLRQHKMWEKSENDINAGKHGMEIFNRFCENQIGYIPWYFVTRDRERDAKNSILHAAQTRGDIQLQATWRALLVYDEIEPWIDSQGVYSIFWWDNAMKVPPVFGFMAPNSRAIKVLYTKQQKEINEWGQANWQPSHEVEQVQQPVPEYHPVPEENINAGNEEWRNYSLLGKLRFFYQHNGLKKTITYSCGKVIKGITGKGSK</sequence>
<accession>A0A2Z4UBR3</accession>
<dbReference type="RefSeq" id="WP_111919993.1">
    <property type="nucleotide sequence ID" value="NZ_CP030280.1"/>
</dbReference>
<name>A0A2Z4UBR3_9FIRM</name>
<proteinExistence type="predicted"/>
<protein>
    <recommendedName>
        <fullName evidence="1">DUF4422 domain-containing protein</fullName>
    </recommendedName>
</protein>
<feature type="domain" description="DUF4422" evidence="1">
    <location>
        <begin position="7"/>
        <end position="240"/>
    </location>
</feature>
<dbReference type="SUPFAM" id="SSF53448">
    <property type="entry name" value="Nucleotide-diphospho-sugar transferases"/>
    <property type="match status" value="1"/>
</dbReference>
<organism evidence="2 3">
    <name type="scientific">Blautia argi</name>
    <dbReference type="NCBI Taxonomy" id="1912897"/>
    <lineage>
        <taxon>Bacteria</taxon>
        <taxon>Bacillati</taxon>
        <taxon>Bacillota</taxon>
        <taxon>Clostridia</taxon>
        <taxon>Lachnospirales</taxon>
        <taxon>Lachnospiraceae</taxon>
        <taxon>Blautia</taxon>
    </lineage>
</organism>
<dbReference type="KEGG" id="blau:DQQ01_10485"/>
<gene>
    <name evidence="2" type="ORF">DQQ01_10485</name>
</gene>
<dbReference type="EMBL" id="CP030280">
    <property type="protein sequence ID" value="AWY98505.1"/>
    <property type="molecule type" value="Genomic_DNA"/>
</dbReference>
<keyword evidence="3" id="KW-1185">Reference proteome</keyword>